<evidence type="ECO:0000256" key="2">
    <source>
        <dbReference type="SAM" id="MobiDB-lite"/>
    </source>
</evidence>
<comment type="caution">
    <text evidence="4">The sequence shown here is derived from an EMBL/GenBank/DDBJ whole genome shotgun (WGS) entry which is preliminary data.</text>
</comment>
<evidence type="ECO:0008006" key="6">
    <source>
        <dbReference type="Google" id="ProtNLM"/>
    </source>
</evidence>
<feature type="transmembrane region" description="Helical" evidence="3">
    <location>
        <begin position="61"/>
        <end position="83"/>
    </location>
</feature>
<dbReference type="CDD" id="cd05829">
    <property type="entry name" value="Sortase_F"/>
    <property type="match status" value="1"/>
</dbReference>
<name>A0ABS5ABU7_9PSEU</name>
<proteinExistence type="predicted"/>
<keyword evidence="3" id="KW-0472">Membrane</keyword>
<protein>
    <recommendedName>
        <fullName evidence="6">Sortase family protein</fullName>
    </recommendedName>
</protein>
<dbReference type="EMBL" id="JAGIOO010000001">
    <property type="protein sequence ID" value="MBP2474064.1"/>
    <property type="molecule type" value="Genomic_DNA"/>
</dbReference>
<dbReference type="InterPro" id="IPR042001">
    <property type="entry name" value="Sortase_F"/>
</dbReference>
<keyword evidence="3" id="KW-1133">Transmembrane helix</keyword>
<evidence type="ECO:0000313" key="4">
    <source>
        <dbReference type="EMBL" id="MBP2474064.1"/>
    </source>
</evidence>
<dbReference type="Proteomes" id="UP001519363">
    <property type="component" value="Unassembled WGS sequence"/>
</dbReference>
<evidence type="ECO:0000313" key="5">
    <source>
        <dbReference type="Proteomes" id="UP001519363"/>
    </source>
</evidence>
<feature type="compositionally biased region" description="Polar residues" evidence="2">
    <location>
        <begin position="17"/>
        <end position="29"/>
    </location>
</feature>
<evidence type="ECO:0000256" key="3">
    <source>
        <dbReference type="SAM" id="Phobius"/>
    </source>
</evidence>
<feature type="compositionally biased region" description="Basic and acidic residues" evidence="2">
    <location>
        <begin position="1"/>
        <end position="10"/>
    </location>
</feature>
<keyword evidence="5" id="KW-1185">Reference proteome</keyword>
<accession>A0ABS5ABU7</accession>
<reference evidence="4 5" key="1">
    <citation type="submission" date="2021-03" db="EMBL/GenBank/DDBJ databases">
        <title>Sequencing the genomes of 1000 actinobacteria strains.</title>
        <authorList>
            <person name="Klenk H.-P."/>
        </authorList>
    </citation>
    <scope>NUCLEOTIDE SEQUENCE [LARGE SCALE GENOMIC DNA]</scope>
    <source>
        <strain evidence="4 5">DSM 44580</strain>
    </source>
</reference>
<feature type="compositionally biased region" description="Basic and acidic residues" evidence="2">
    <location>
        <begin position="45"/>
        <end position="55"/>
    </location>
</feature>
<feature type="region of interest" description="Disordered" evidence="2">
    <location>
        <begin position="86"/>
        <end position="132"/>
    </location>
</feature>
<feature type="compositionally biased region" description="Low complexity" evidence="2">
    <location>
        <begin position="110"/>
        <end position="124"/>
    </location>
</feature>
<sequence>MVDQPGKDQDPGAQATGDPQDTGCQQSTGHQRDLGPGADAEPGTDVEHVDGEQSRPPRRRLVIGAAVLAALVAGTAVAAGTLIGPLPSPSTTAKPEVLPLDALGGSSARTTPTTVGSSAPVVTSTPPPGQQPGTIRLAEGGTARLVRKEITSDGTLPIPESLGEAAWWGVGLGAPQGAAVLSGHVNWRGRTGPFDELWRSAVGQPVEILDAEGTRWTYRVTEVLTLHKNDLPRHAERLFNARGAHRVVLVTCGGDFVGGTDGYRDNRVVVAEPVQFQGG</sequence>
<evidence type="ECO:0000256" key="1">
    <source>
        <dbReference type="ARBA" id="ARBA00022801"/>
    </source>
</evidence>
<gene>
    <name evidence="4" type="ORF">JOF53_002936</name>
</gene>
<organism evidence="4 5">
    <name type="scientific">Crossiella equi</name>
    <dbReference type="NCBI Taxonomy" id="130796"/>
    <lineage>
        <taxon>Bacteria</taxon>
        <taxon>Bacillati</taxon>
        <taxon>Actinomycetota</taxon>
        <taxon>Actinomycetes</taxon>
        <taxon>Pseudonocardiales</taxon>
        <taxon>Pseudonocardiaceae</taxon>
        <taxon>Crossiella</taxon>
    </lineage>
</organism>
<dbReference type="Pfam" id="PF04203">
    <property type="entry name" value="Sortase"/>
    <property type="match status" value="1"/>
</dbReference>
<dbReference type="Gene3D" id="2.40.260.10">
    <property type="entry name" value="Sortase"/>
    <property type="match status" value="1"/>
</dbReference>
<keyword evidence="1" id="KW-0378">Hydrolase</keyword>
<keyword evidence="3" id="KW-0812">Transmembrane</keyword>
<dbReference type="SUPFAM" id="SSF63817">
    <property type="entry name" value="Sortase"/>
    <property type="match status" value="1"/>
</dbReference>
<dbReference type="RefSeq" id="WP_307849958.1">
    <property type="nucleotide sequence ID" value="NZ_JAGIOO010000001.1"/>
</dbReference>
<dbReference type="InterPro" id="IPR005754">
    <property type="entry name" value="Sortase"/>
</dbReference>
<dbReference type="InterPro" id="IPR023365">
    <property type="entry name" value="Sortase_dom-sf"/>
</dbReference>
<feature type="region of interest" description="Disordered" evidence="2">
    <location>
        <begin position="1"/>
        <end position="57"/>
    </location>
</feature>